<evidence type="ECO:0000256" key="2">
    <source>
        <dbReference type="ARBA" id="ARBA00023125"/>
    </source>
</evidence>
<gene>
    <name evidence="5" type="ORF">SAMN05192529_11134</name>
</gene>
<dbReference type="OrthoDB" id="3831186at2"/>
<dbReference type="PROSITE" id="PS50943">
    <property type="entry name" value="HTH_CROC1"/>
    <property type="match status" value="1"/>
</dbReference>
<reference evidence="5 6" key="1">
    <citation type="submission" date="2016-10" db="EMBL/GenBank/DDBJ databases">
        <authorList>
            <person name="de Groot N.N."/>
        </authorList>
    </citation>
    <scope>NUCLEOTIDE SEQUENCE [LARGE SCALE GENOMIC DNA]</scope>
    <source>
        <strain evidence="5 6">Vu-144</strain>
    </source>
</reference>
<organism evidence="5 6">
    <name type="scientific">Arachidicoccus rhizosphaerae</name>
    <dbReference type="NCBI Taxonomy" id="551991"/>
    <lineage>
        <taxon>Bacteria</taxon>
        <taxon>Pseudomonadati</taxon>
        <taxon>Bacteroidota</taxon>
        <taxon>Chitinophagia</taxon>
        <taxon>Chitinophagales</taxon>
        <taxon>Chitinophagaceae</taxon>
        <taxon>Arachidicoccus</taxon>
    </lineage>
</organism>
<accession>A0A1H3ZI26</accession>
<sequence length="269" mass="31196">MSEQQKIFLSENIGFLRKRRKLTQQQLAQLLDFTREKMRAIEKGATKNPSVEDLVKFSDFFKLSVDSLLKVNLTKLQELQLRELEAGNDVYMTGSRIRVLPITVDVENRQNCEYVPIKAKMGYSSGYNDPEYISSLPKYNDPSLSRTGTYRTFQAEGDSMYPVPDKAEVTGAYIENWLAIKQDTPCIVILKGANNFVFKLVTVNKNEKNFLLKSLNPLYKPYIIEVDDVLEFWEFKKMHLDRLPEQPTEMQELKGMFNDLKIEIAKLKK</sequence>
<feature type="domain" description="HTH cro/C1-type" evidence="4">
    <location>
        <begin position="16"/>
        <end position="68"/>
    </location>
</feature>
<dbReference type="SUPFAM" id="SSF47413">
    <property type="entry name" value="lambda repressor-like DNA-binding domains"/>
    <property type="match status" value="1"/>
</dbReference>
<dbReference type="RefSeq" id="WP_091397867.1">
    <property type="nucleotide sequence ID" value="NZ_FNQY01000011.1"/>
</dbReference>
<dbReference type="Gene3D" id="1.10.260.40">
    <property type="entry name" value="lambda repressor-like DNA-binding domains"/>
    <property type="match status" value="1"/>
</dbReference>
<dbReference type="Proteomes" id="UP000199041">
    <property type="component" value="Unassembled WGS sequence"/>
</dbReference>
<dbReference type="PANTHER" id="PTHR40661:SF3">
    <property type="entry name" value="FELS-1 PROPHAGE TRANSCRIPTIONAL REGULATOR"/>
    <property type="match status" value="1"/>
</dbReference>
<dbReference type="EMBL" id="FNQY01000011">
    <property type="protein sequence ID" value="SEA23218.1"/>
    <property type="molecule type" value="Genomic_DNA"/>
</dbReference>
<dbReference type="Pfam" id="PF01381">
    <property type="entry name" value="HTH_3"/>
    <property type="match status" value="1"/>
</dbReference>
<keyword evidence="6" id="KW-1185">Reference proteome</keyword>
<keyword evidence="2" id="KW-0238">DNA-binding</keyword>
<keyword evidence="3" id="KW-0804">Transcription</keyword>
<evidence type="ECO:0000256" key="1">
    <source>
        <dbReference type="ARBA" id="ARBA00023015"/>
    </source>
</evidence>
<dbReference type="STRING" id="551991.SAMN05192529_11134"/>
<dbReference type="GO" id="GO:0003677">
    <property type="term" value="F:DNA binding"/>
    <property type="evidence" value="ECO:0007669"/>
    <property type="project" value="UniProtKB-KW"/>
</dbReference>
<evidence type="ECO:0000313" key="6">
    <source>
        <dbReference type="Proteomes" id="UP000199041"/>
    </source>
</evidence>
<dbReference type="PANTHER" id="PTHR40661">
    <property type="match status" value="1"/>
</dbReference>
<dbReference type="AlphaFoldDB" id="A0A1H3ZI26"/>
<dbReference type="Gene3D" id="2.10.109.10">
    <property type="entry name" value="Umud Fragment, subunit A"/>
    <property type="match status" value="1"/>
</dbReference>
<proteinExistence type="predicted"/>
<dbReference type="InterPro" id="IPR010982">
    <property type="entry name" value="Lambda_DNA-bd_dom_sf"/>
</dbReference>
<dbReference type="SMART" id="SM00530">
    <property type="entry name" value="HTH_XRE"/>
    <property type="match status" value="1"/>
</dbReference>
<dbReference type="InterPro" id="IPR001387">
    <property type="entry name" value="Cro/C1-type_HTH"/>
</dbReference>
<evidence type="ECO:0000313" key="5">
    <source>
        <dbReference type="EMBL" id="SEA23218.1"/>
    </source>
</evidence>
<name>A0A1H3ZI26_9BACT</name>
<keyword evidence="1" id="KW-0805">Transcription regulation</keyword>
<protein>
    <submittedName>
        <fullName evidence="5">Helix-turn-helix domain-containing protein</fullName>
    </submittedName>
</protein>
<evidence type="ECO:0000256" key="3">
    <source>
        <dbReference type="ARBA" id="ARBA00023163"/>
    </source>
</evidence>
<evidence type="ECO:0000259" key="4">
    <source>
        <dbReference type="PROSITE" id="PS50943"/>
    </source>
</evidence>